<proteinExistence type="predicted"/>
<evidence type="ECO:0000313" key="3">
    <source>
        <dbReference type="Proteomes" id="UP001428290"/>
    </source>
</evidence>
<feature type="region of interest" description="Disordered" evidence="1">
    <location>
        <begin position="49"/>
        <end position="75"/>
    </location>
</feature>
<dbReference type="RefSeq" id="WP_345723020.1">
    <property type="nucleotide sequence ID" value="NZ_BAABRU010000011.1"/>
</dbReference>
<name>A0ABP9X1Z5_9CHLR</name>
<keyword evidence="3" id="KW-1185">Reference proteome</keyword>
<reference evidence="2 3" key="1">
    <citation type="submission" date="2024-02" db="EMBL/GenBank/DDBJ databases">
        <title>Herpetosiphon gulosus NBRC 112829.</title>
        <authorList>
            <person name="Ichikawa N."/>
            <person name="Katano-Makiyama Y."/>
            <person name="Hidaka K."/>
        </authorList>
    </citation>
    <scope>NUCLEOTIDE SEQUENCE [LARGE SCALE GENOMIC DNA]</scope>
    <source>
        <strain evidence="2 3">NBRC 112829</strain>
    </source>
</reference>
<protein>
    <submittedName>
        <fullName evidence="2">Uncharacterized protein</fullName>
    </submittedName>
</protein>
<gene>
    <name evidence="2" type="ORF">Hgul01_03213</name>
</gene>
<sequence>MSHVRFSIEQLHHFHCGACSGWWSIGDAPPRDHWFCPWCGTQLINAGPLPPLNSSPEAPEGPENNPLLNDGLAID</sequence>
<comment type="caution">
    <text evidence="2">The sequence shown here is derived from an EMBL/GenBank/DDBJ whole genome shotgun (WGS) entry which is preliminary data.</text>
</comment>
<dbReference type="Proteomes" id="UP001428290">
    <property type="component" value="Unassembled WGS sequence"/>
</dbReference>
<organism evidence="2 3">
    <name type="scientific">Herpetosiphon gulosus</name>
    <dbReference type="NCBI Taxonomy" id="1973496"/>
    <lineage>
        <taxon>Bacteria</taxon>
        <taxon>Bacillati</taxon>
        <taxon>Chloroflexota</taxon>
        <taxon>Chloroflexia</taxon>
        <taxon>Herpetosiphonales</taxon>
        <taxon>Herpetosiphonaceae</taxon>
        <taxon>Herpetosiphon</taxon>
    </lineage>
</organism>
<evidence type="ECO:0000313" key="2">
    <source>
        <dbReference type="EMBL" id="GAA5529404.1"/>
    </source>
</evidence>
<evidence type="ECO:0000256" key="1">
    <source>
        <dbReference type="SAM" id="MobiDB-lite"/>
    </source>
</evidence>
<accession>A0ABP9X1Z5</accession>
<dbReference type="EMBL" id="BAABRU010000011">
    <property type="protein sequence ID" value="GAA5529404.1"/>
    <property type="molecule type" value="Genomic_DNA"/>
</dbReference>